<sequence length="355" mass="38807">MSAKPKIAVVGTGWWSTEFHIPSLKKYADCELVALVDPNVEKRRKAEEMFEVPAGFATVSEALAVMQLDGAIVATPSALHHPVAKELIENGVHVMVEKPFTTIAADAHELVKLAEQKSVHLTVGYTFQHTNAAKALKRALDNDEIGEILLVNGLFASMAEAYYRGVPELYKGIFKWAITGPDPETFSDPKLSGGGQGQTQVSHAIGMILYAINQRATQVAAFMEKRDLSVDLIDAMAFTCEANTIGNMGSTGNLRDGDKHQQEFRYYGTKGYILHDMRDGQLLVRNDKGHQYEITGKDVGDTYPALETSRHLVDLITGKAKTNLAPGLQAAWAVEFLEAAYESAATNTIVKVKNQ</sequence>
<reference evidence="3" key="1">
    <citation type="submission" date="2020-05" db="EMBL/GenBank/DDBJ databases">
        <authorList>
            <person name="Chiriac C."/>
            <person name="Salcher M."/>
            <person name="Ghai R."/>
            <person name="Kavagutti S V."/>
        </authorList>
    </citation>
    <scope>NUCLEOTIDE SEQUENCE</scope>
</reference>
<dbReference type="InterPro" id="IPR036291">
    <property type="entry name" value="NAD(P)-bd_dom_sf"/>
</dbReference>
<dbReference type="PANTHER" id="PTHR43377">
    <property type="entry name" value="BILIVERDIN REDUCTASE A"/>
    <property type="match status" value="1"/>
</dbReference>
<dbReference type="InterPro" id="IPR000683">
    <property type="entry name" value="Gfo/Idh/MocA-like_OxRdtase_N"/>
</dbReference>
<evidence type="ECO:0000259" key="1">
    <source>
        <dbReference type="Pfam" id="PF01408"/>
    </source>
</evidence>
<organism evidence="3">
    <name type="scientific">freshwater metagenome</name>
    <dbReference type="NCBI Taxonomy" id="449393"/>
    <lineage>
        <taxon>unclassified sequences</taxon>
        <taxon>metagenomes</taxon>
        <taxon>ecological metagenomes</taxon>
    </lineage>
</organism>
<gene>
    <name evidence="3" type="ORF">UFOPK3820_01137</name>
</gene>
<dbReference type="Pfam" id="PF01408">
    <property type="entry name" value="GFO_IDH_MocA"/>
    <property type="match status" value="1"/>
</dbReference>
<dbReference type="AlphaFoldDB" id="A0A6J5ZNH7"/>
<accession>A0A6J5ZNH7</accession>
<feature type="domain" description="GFO/IDH/MocA-like oxidoreductase" evidence="2">
    <location>
        <begin position="135"/>
        <end position="273"/>
    </location>
</feature>
<dbReference type="EMBL" id="CAESAB010000062">
    <property type="protein sequence ID" value="CAB4342876.1"/>
    <property type="molecule type" value="Genomic_DNA"/>
</dbReference>
<dbReference type="PANTHER" id="PTHR43377:SF1">
    <property type="entry name" value="BILIVERDIN REDUCTASE A"/>
    <property type="match status" value="1"/>
</dbReference>
<evidence type="ECO:0000313" key="3">
    <source>
        <dbReference type="EMBL" id="CAB4342876.1"/>
    </source>
</evidence>
<feature type="domain" description="Gfo/Idh/MocA-like oxidoreductase N-terminal" evidence="1">
    <location>
        <begin position="6"/>
        <end position="125"/>
    </location>
</feature>
<dbReference type="Gene3D" id="3.30.360.10">
    <property type="entry name" value="Dihydrodipicolinate Reductase, domain 2"/>
    <property type="match status" value="1"/>
</dbReference>
<dbReference type="Pfam" id="PF22725">
    <property type="entry name" value="GFO_IDH_MocA_C3"/>
    <property type="match status" value="1"/>
</dbReference>
<dbReference type="InterPro" id="IPR055170">
    <property type="entry name" value="GFO_IDH_MocA-like_dom"/>
</dbReference>
<dbReference type="SUPFAM" id="SSF51735">
    <property type="entry name" value="NAD(P)-binding Rossmann-fold domains"/>
    <property type="match status" value="1"/>
</dbReference>
<dbReference type="InterPro" id="IPR051450">
    <property type="entry name" value="Gfo/Idh/MocA_Oxidoreductases"/>
</dbReference>
<protein>
    <submittedName>
        <fullName evidence="3">Unannotated protein</fullName>
    </submittedName>
</protein>
<proteinExistence type="predicted"/>
<name>A0A6J5ZNH7_9ZZZZ</name>
<dbReference type="SUPFAM" id="SSF55347">
    <property type="entry name" value="Glyceraldehyde-3-phosphate dehydrogenase-like, C-terminal domain"/>
    <property type="match status" value="1"/>
</dbReference>
<dbReference type="Gene3D" id="3.40.50.720">
    <property type="entry name" value="NAD(P)-binding Rossmann-like Domain"/>
    <property type="match status" value="1"/>
</dbReference>
<evidence type="ECO:0000259" key="2">
    <source>
        <dbReference type="Pfam" id="PF22725"/>
    </source>
</evidence>
<dbReference type="GO" id="GO:0000166">
    <property type="term" value="F:nucleotide binding"/>
    <property type="evidence" value="ECO:0007669"/>
    <property type="project" value="InterPro"/>
</dbReference>